<dbReference type="OrthoDB" id="9801455at2"/>
<feature type="site" description="Important for catalytic activity, responsible for pKa modulation of the active site Glu and correct orientation of both the proton donor and substrate" evidence="7">
    <location>
        <position position="131"/>
    </location>
</feature>
<dbReference type="Gene3D" id="2.115.10.20">
    <property type="entry name" value="Glycosyl hydrolase domain, family 43"/>
    <property type="match status" value="1"/>
</dbReference>
<dbReference type="CDD" id="cd08991">
    <property type="entry name" value="GH43_HoAraf43-like"/>
    <property type="match status" value="1"/>
</dbReference>
<evidence type="ECO:0000256" key="8">
    <source>
        <dbReference type="RuleBase" id="RU361187"/>
    </source>
</evidence>
<dbReference type="Pfam" id="PF04616">
    <property type="entry name" value="Glyco_hydro_43"/>
    <property type="match status" value="1"/>
</dbReference>
<evidence type="ECO:0000256" key="4">
    <source>
        <dbReference type="ARBA" id="ARBA00023277"/>
    </source>
</evidence>
<organism evidence="9 10">
    <name type="scientific">Rossellomorea vietnamensis</name>
    <dbReference type="NCBI Taxonomy" id="218284"/>
    <lineage>
        <taxon>Bacteria</taxon>
        <taxon>Bacillati</taxon>
        <taxon>Bacillota</taxon>
        <taxon>Bacilli</taxon>
        <taxon>Bacillales</taxon>
        <taxon>Bacillaceae</taxon>
        <taxon>Rossellomorea</taxon>
    </lineage>
</organism>
<dbReference type="InterPro" id="IPR052176">
    <property type="entry name" value="Glycosyl_Hydrlase_43_Enz"/>
</dbReference>
<name>A0A0P6WTD5_9BACI</name>
<evidence type="ECO:0000256" key="7">
    <source>
        <dbReference type="PIRSR" id="PIRSR606710-2"/>
    </source>
</evidence>
<dbReference type="PATRIC" id="fig|218284.4.peg.4133"/>
<dbReference type="EMBL" id="LIXZ01000008">
    <property type="protein sequence ID" value="KPL59385.1"/>
    <property type="molecule type" value="Genomic_DNA"/>
</dbReference>
<gene>
    <name evidence="9" type="ORF">AM506_12140</name>
</gene>
<evidence type="ECO:0000313" key="10">
    <source>
        <dbReference type="Proteomes" id="UP000050398"/>
    </source>
</evidence>
<dbReference type="PANTHER" id="PTHR43772:SF2">
    <property type="entry name" value="PUTATIVE (AFU_ORTHOLOGUE AFUA_2G04480)-RELATED"/>
    <property type="match status" value="1"/>
</dbReference>
<keyword evidence="3 8" id="KW-0378">Hydrolase</keyword>
<keyword evidence="5 8" id="KW-0326">Glycosidase</keyword>
<feature type="active site" description="Proton acceptor" evidence="6">
    <location>
        <position position="22"/>
    </location>
</feature>
<keyword evidence="4" id="KW-0119">Carbohydrate metabolism</keyword>
<evidence type="ECO:0000313" key="9">
    <source>
        <dbReference type="EMBL" id="KPL59385.1"/>
    </source>
</evidence>
<dbReference type="GO" id="GO:0004553">
    <property type="term" value="F:hydrolase activity, hydrolyzing O-glycosyl compounds"/>
    <property type="evidence" value="ECO:0007669"/>
    <property type="project" value="InterPro"/>
</dbReference>
<comment type="similarity">
    <text evidence="1 8">Belongs to the glycosyl hydrolase 43 family.</text>
</comment>
<dbReference type="InterPro" id="IPR023296">
    <property type="entry name" value="Glyco_hydro_beta-prop_sf"/>
</dbReference>
<dbReference type="PANTHER" id="PTHR43772">
    <property type="entry name" value="ENDO-1,4-BETA-XYLANASE"/>
    <property type="match status" value="1"/>
</dbReference>
<dbReference type="GO" id="GO:0045493">
    <property type="term" value="P:xylan catabolic process"/>
    <property type="evidence" value="ECO:0007669"/>
    <property type="project" value="UniProtKB-KW"/>
</dbReference>
<reference evidence="9 10" key="1">
    <citation type="submission" date="2015-08" db="EMBL/GenBank/DDBJ databases">
        <title>Draft Genome Sequence of Bacillus vietnamensis UCD-SED5.</title>
        <authorList>
            <person name="Lee R.D."/>
            <person name="Jospin G."/>
            <person name="Lang J.M."/>
            <person name="Coil D.A."/>
            <person name="Eisen J.A."/>
        </authorList>
    </citation>
    <scope>NUCLEOTIDE SEQUENCE [LARGE SCALE GENOMIC DNA]</scope>
    <source>
        <strain evidence="9 10">UCD-SED5</strain>
    </source>
</reference>
<evidence type="ECO:0000256" key="1">
    <source>
        <dbReference type="ARBA" id="ARBA00009865"/>
    </source>
</evidence>
<evidence type="ECO:0000256" key="2">
    <source>
        <dbReference type="ARBA" id="ARBA00022651"/>
    </source>
</evidence>
<keyword evidence="2" id="KW-0858">Xylan degradation</keyword>
<protein>
    <submittedName>
        <fullName evidence="9">Glycoside hydrolase</fullName>
    </submittedName>
</protein>
<sequence>MNRESETVTYKNPVGGMTNIGDPFILESNDTYYMYATSEASYGFKVWQSDNLVDWEEKGIAYDHYEQENRWATGDFWAPEVISYKGKYYMTYSARNDAGSLQISVAVSDDPLGPFEDESTEIIGQSGSYIDGHIFIEDDGTPYLYYVKDCSENILDGKHVSQIYVQPMDKELTKVTGTPTLLLEPDQDWEGLQGDYQWNEGPFVVKNDGKYYLMYSANYYASEDYSVGYAVSDKPTGPFRKASENPVLSKDLDKGVSGPGHNSVTTGLDGETLYAVYHIHTHPEVPSGDRQMGIDKMEFIDGKLKIHGPSMDEREMAVE</sequence>
<feature type="active site" description="Proton donor" evidence="6">
    <location>
        <position position="200"/>
    </location>
</feature>
<accession>A0A0P6WTD5</accession>
<evidence type="ECO:0000256" key="5">
    <source>
        <dbReference type="ARBA" id="ARBA00023295"/>
    </source>
</evidence>
<keyword evidence="2" id="KW-0624">Polysaccharide degradation</keyword>
<dbReference type="InterPro" id="IPR006710">
    <property type="entry name" value="Glyco_hydro_43"/>
</dbReference>
<dbReference type="SUPFAM" id="SSF75005">
    <property type="entry name" value="Arabinanase/levansucrase/invertase"/>
    <property type="match status" value="1"/>
</dbReference>
<proteinExistence type="inferred from homology"/>
<evidence type="ECO:0000256" key="3">
    <source>
        <dbReference type="ARBA" id="ARBA00022801"/>
    </source>
</evidence>
<comment type="caution">
    <text evidence="9">The sequence shown here is derived from an EMBL/GenBank/DDBJ whole genome shotgun (WGS) entry which is preliminary data.</text>
</comment>
<dbReference type="Proteomes" id="UP000050398">
    <property type="component" value="Unassembled WGS sequence"/>
</dbReference>
<evidence type="ECO:0000256" key="6">
    <source>
        <dbReference type="PIRSR" id="PIRSR606710-1"/>
    </source>
</evidence>
<dbReference type="AlphaFoldDB" id="A0A0P6WTD5"/>